<keyword evidence="3" id="KW-1185">Reference proteome</keyword>
<evidence type="ECO:0000256" key="1">
    <source>
        <dbReference type="SAM" id="SignalP"/>
    </source>
</evidence>
<dbReference type="EMBL" id="JAKGAQ010000002">
    <property type="protein sequence ID" value="MCF2871347.1"/>
    <property type="molecule type" value="Genomic_DNA"/>
</dbReference>
<feature type="chain" id="PRO_5046584233" evidence="1">
    <location>
        <begin position="23"/>
        <end position="501"/>
    </location>
</feature>
<name>A0ABS9CVR0_9RHOB</name>
<organism evidence="2 3">
    <name type="scientific">Octadecabacter dasysiphoniae</name>
    <dbReference type="NCBI Taxonomy" id="2909341"/>
    <lineage>
        <taxon>Bacteria</taxon>
        <taxon>Pseudomonadati</taxon>
        <taxon>Pseudomonadota</taxon>
        <taxon>Alphaproteobacteria</taxon>
        <taxon>Rhodobacterales</taxon>
        <taxon>Roseobacteraceae</taxon>
        <taxon>Octadecabacter</taxon>
    </lineage>
</organism>
<sequence>MKIRLATSFIALSTAFAVPAFADVTAADVLSNQKAFYSALGVSLSGELSGDTFSNPEMNIVFPQGVASMQVMINGDVTMADNGDGSVLITYPSPMTLSVSGGAEDEGSFSVDMTMTHDGYSVLASGDPGEITYIADAQNLRFDVTNAQADGPNADEFEIEGAFTMDFWTGTSTVTEGNLINYTSTSEVGNSGADFTYTIDNVVSKSTQNTQPVQSNIDMMLPVGGSDVMNLSAALRNGLSIALETTGAASTSVSETTLNGEVMNRQATSTGPQIAALTVNEDGLAATAEAADFAMTFNDQTLFPGDLDFAMDQISANYDVPLNASDDPQDFRIATSMQGLTLGDTIWGLFDPAGILPRDPAEVSFDVTGNGTNGTDFLDFAAMAQMFGPPAVEIDNVTIENLRIAAVGAEATAKGAMTFDWTDFQTIPGIARPEGKVTVNLNGANALMDNLVAMGLIPEEELMMPRMMMGMFATPVGDDMLETVLEVNSEGHVLANGQRLQ</sequence>
<comment type="caution">
    <text evidence="2">The sequence shown here is derived from an EMBL/GenBank/DDBJ whole genome shotgun (WGS) entry which is preliminary data.</text>
</comment>
<reference evidence="2 3" key="1">
    <citation type="submission" date="2022-01" db="EMBL/GenBank/DDBJ databases">
        <title>Octadecabacter sp. nov., isolated from a marine alga.</title>
        <authorList>
            <person name="Jin M.S."/>
            <person name="Kim H.M."/>
            <person name="Han D.M."/>
            <person name="Jung J.J."/>
            <person name="Jeon C.O."/>
        </authorList>
    </citation>
    <scope>NUCLEOTIDE SEQUENCE [LARGE SCALE GENOMIC DNA]</scope>
    <source>
        <strain evidence="2 3">G9-8</strain>
    </source>
</reference>
<accession>A0ABS9CVR0</accession>
<feature type="signal peptide" evidence="1">
    <location>
        <begin position="1"/>
        <end position="22"/>
    </location>
</feature>
<evidence type="ECO:0000313" key="3">
    <source>
        <dbReference type="Proteomes" id="UP001200557"/>
    </source>
</evidence>
<keyword evidence="1" id="KW-0732">Signal</keyword>
<proteinExistence type="predicted"/>
<dbReference type="RefSeq" id="WP_235225615.1">
    <property type="nucleotide sequence ID" value="NZ_JAKGAQ010000002.1"/>
</dbReference>
<evidence type="ECO:0000313" key="2">
    <source>
        <dbReference type="EMBL" id="MCF2871347.1"/>
    </source>
</evidence>
<dbReference type="Proteomes" id="UP001200557">
    <property type="component" value="Unassembled WGS sequence"/>
</dbReference>
<gene>
    <name evidence="2" type="ORF">L0664_09755</name>
</gene>
<protein>
    <submittedName>
        <fullName evidence="2">DUF2125 domain-containing protein</fullName>
    </submittedName>
</protein>